<sequence>MVEMVEREAKRLQNAGRPKFDLWKDAKDAVRFLSFNPNGNAIVMPLLLITESIALKIITAMVPYTEIDYKAYMEQIEMITIDKELDYSQITGGTGRLVYPAGHVMLYKLMYKLTHGMELIPQGQMAFRYLYLATMALQMIIYYQLQLPPWCVVLACLSKRLHSIYVLRLFNDCFTTFFMVLTVLLLMQGCRKRGAAISMLASLVYSIAVSIKMNALLYLPAFMVSVFLINEGRLAVTLCCFATSVLWQVLVALPFLRTYPMEYLQGAFNFTRRFLFKWSVNWQMIGEDGFDSSIFHRSLLISQVLGILSVILFKYPTLPRDAVKSVRHPLSKVMPAVNAPDVVPFVLVTTNFIGVIFSRSLHYQFLTWYHWTIPVLLHYSRLPWFMGPLWYMLHEYCWNSYPPNSQASSLLLALNAILLLLISANNLPNYSKFANVRKKEQ</sequence>
<evidence type="ECO:0000256" key="6">
    <source>
        <dbReference type="ARBA" id="ARBA00022679"/>
    </source>
</evidence>
<feature type="transmembrane region" description="Helical" evidence="14">
    <location>
        <begin position="235"/>
        <end position="256"/>
    </location>
</feature>
<dbReference type="GO" id="GO:0005789">
    <property type="term" value="C:endoplasmic reticulum membrane"/>
    <property type="evidence" value="ECO:0007669"/>
    <property type="project" value="UniProtKB-SubCell"/>
</dbReference>
<feature type="transmembrane region" description="Helical" evidence="14">
    <location>
        <begin position="294"/>
        <end position="313"/>
    </location>
</feature>
<evidence type="ECO:0000313" key="15">
    <source>
        <dbReference type="EMBL" id="QLL31592.1"/>
    </source>
</evidence>
<dbReference type="PANTHER" id="PTHR12646:SF0">
    <property type="entry name" value="DOL-P-MAN:MAN(5)GLCNAC(2)-PP-DOL ALPHA-1,3-MANNOSYLTRANSFERASE"/>
    <property type="match status" value="1"/>
</dbReference>
<dbReference type="EMBL" id="CP059247">
    <property type="protein sequence ID" value="QLL31592.1"/>
    <property type="molecule type" value="Genomic_DNA"/>
</dbReference>
<evidence type="ECO:0000256" key="12">
    <source>
        <dbReference type="ARBA" id="ARBA00049506"/>
    </source>
</evidence>
<name>A0A7G3ZDK6_9SACH</name>
<dbReference type="EC" id="2.4.1.258" evidence="3 14"/>
<evidence type="ECO:0000256" key="2">
    <source>
        <dbReference type="ARBA" id="ARBA00004922"/>
    </source>
</evidence>
<feature type="transmembrane region" description="Helical" evidence="14">
    <location>
        <begin position="126"/>
        <end position="145"/>
    </location>
</feature>
<protein>
    <recommendedName>
        <fullName evidence="4 14">Dol-P-Man:Man(5)GlcNAc(2)-PP-Dol alpha-1,3-mannosyltransferase</fullName>
        <ecNumber evidence="3 14">2.4.1.258</ecNumber>
    </recommendedName>
    <alternativeName>
        <fullName evidence="14">Dol-P-Man-dependent alpha(1-3)-mannosyltransferase</fullName>
    </alternativeName>
</protein>
<dbReference type="GeneID" id="59324711"/>
<keyword evidence="16" id="KW-1185">Reference proteome</keyword>
<keyword evidence="9 14" id="KW-1133">Transmembrane helix</keyword>
<evidence type="ECO:0000313" key="16">
    <source>
        <dbReference type="Proteomes" id="UP000515788"/>
    </source>
</evidence>
<evidence type="ECO:0000256" key="5">
    <source>
        <dbReference type="ARBA" id="ARBA00022676"/>
    </source>
</evidence>
<accession>A0A7G3ZDK6</accession>
<keyword evidence="5 14" id="KW-0328">Glycosyltransferase</keyword>
<dbReference type="Pfam" id="PF05208">
    <property type="entry name" value="ALG3"/>
    <property type="match status" value="1"/>
</dbReference>
<proteinExistence type="inferred from homology"/>
<dbReference type="InterPro" id="IPR007873">
    <property type="entry name" value="Glycosyltransferase_ALG3"/>
</dbReference>
<evidence type="ECO:0000256" key="1">
    <source>
        <dbReference type="ARBA" id="ARBA00004477"/>
    </source>
</evidence>
<keyword evidence="8 14" id="KW-0256">Endoplasmic reticulum</keyword>
<organism evidence="15 16">
    <name type="scientific">Torulaspora globosa</name>
    <dbReference type="NCBI Taxonomy" id="48254"/>
    <lineage>
        <taxon>Eukaryota</taxon>
        <taxon>Fungi</taxon>
        <taxon>Dikarya</taxon>
        <taxon>Ascomycota</taxon>
        <taxon>Saccharomycotina</taxon>
        <taxon>Saccharomycetes</taxon>
        <taxon>Saccharomycetales</taxon>
        <taxon>Saccharomycetaceae</taxon>
        <taxon>Torulaspora</taxon>
    </lineage>
</organism>
<comment type="function">
    <text evidence="11 14">Dol-P-Man:Man(5)GlcNAc(2)-PP-Dol alpha-1,3-mannosyltransferase that operates in the biosynthetic pathway of dolichol-linked oligosaccharides, the glycan precursors employed in protein asparagine (N)-glycosylation. The assembly of dolichol-linked oligosaccharides begins on the cytosolic side of the endoplasmic reticulum membrane and finishes in its lumen. The sequential addition of sugars to dolichol pyrophosphate produces dolichol-linked oligosaccharides containing fourteen sugars, including two GlcNAcs, nine mannoses and three glucoses. Once assembled, the oligosaccharide is transferred from the lipid to nascent proteins by oligosaccharyltransferases. In the lumen of the endoplasmic reticulum, adds the first dolichyl beta-D-mannosyl phosphate derived mannose in an alpha-1,3 linkage to Man(5)GlcNAc(2)-PP-dolichol to produce Man(6)GlcNAc(2)-PP-dolichol.</text>
</comment>
<evidence type="ECO:0000256" key="4">
    <source>
        <dbReference type="ARBA" id="ARBA00015561"/>
    </source>
</evidence>
<comment type="similarity">
    <text evidence="13">Belongs to the glycosyltransferase ALG3 family.</text>
</comment>
<dbReference type="AlphaFoldDB" id="A0A7G3ZDK6"/>
<gene>
    <name evidence="15" type="ORF">HG536_0B04560</name>
</gene>
<feature type="transmembrane region" description="Helical" evidence="14">
    <location>
        <begin position="407"/>
        <end position="427"/>
    </location>
</feature>
<feature type="transmembrane region" description="Helical" evidence="14">
    <location>
        <begin position="368"/>
        <end position="387"/>
    </location>
</feature>
<comment type="catalytic activity">
    <reaction evidence="12 14">
        <text>an alpha-D-Man-(1-&gt;2)-alpha-D-Man-(1-&gt;2)-alpha-D-Man-(1-&gt;3)-[alpha-D-Man-(1-&gt;6)]-beta-D-Man-(1-&gt;4)-beta-D-GlcNAc-(1-&gt;4)-alpha-D-GlcNAc-diphospho-di-trans,poly-cis-dolichol + a di-trans,poly-cis-dolichyl beta-D-mannosyl phosphate = an alpha-D-Man-(1-&gt;2)-alpha-D-Man-(1-&gt;2)-alpha-D-Man-(1-&gt;3)-[alpha-D-Man-(1-&gt;3)-alpha-D-Man-(1-&gt;6)]-beta-D-Man-(1-&gt;4)-beta-D-GlcNAc-(1-&gt;4)-alpha-D-GlcNAc-diphospho-di-trans,poly-cis-dolichol + a di-trans,poly-cis-dolichyl phosphate + H(+)</text>
        <dbReference type="Rhea" id="RHEA:29527"/>
        <dbReference type="Rhea" id="RHEA-COMP:19498"/>
        <dbReference type="Rhea" id="RHEA-COMP:19501"/>
        <dbReference type="Rhea" id="RHEA-COMP:19516"/>
        <dbReference type="Rhea" id="RHEA-COMP:19517"/>
        <dbReference type="ChEBI" id="CHEBI:15378"/>
        <dbReference type="ChEBI" id="CHEBI:57683"/>
        <dbReference type="ChEBI" id="CHEBI:58211"/>
        <dbReference type="ChEBI" id="CHEBI:132515"/>
        <dbReference type="ChEBI" id="CHEBI:132516"/>
        <dbReference type="EC" id="2.4.1.258"/>
    </reaction>
    <physiologicalReaction direction="left-to-right" evidence="12 14">
        <dbReference type="Rhea" id="RHEA:29528"/>
    </physiologicalReaction>
</comment>
<keyword evidence="10 14" id="KW-0472">Membrane</keyword>
<evidence type="ECO:0000256" key="9">
    <source>
        <dbReference type="ARBA" id="ARBA00022989"/>
    </source>
</evidence>
<dbReference type="KEGG" id="tgb:HG536_0B04560"/>
<feature type="transmembrane region" description="Helical" evidence="14">
    <location>
        <begin position="333"/>
        <end position="356"/>
    </location>
</feature>
<evidence type="ECO:0000256" key="14">
    <source>
        <dbReference type="RuleBase" id="RU364047"/>
    </source>
</evidence>
<feature type="transmembrane region" description="Helical" evidence="14">
    <location>
        <begin position="199"/>
        <end position="229"/>
    </location>
</feature>
<comment type="subcellular location">
    <subcellularLocation>
        <location evidence="1 14">Endoplasmic reticulum membrane</location>
        <topology evidence="1 14">Multi-pass membrane protein</topology>
    </subcellularLocation>
</comment>
<keyword evidence="7 14" id="KW-0812">Transmembrane</keyword>
<comment type="pathway">
    <text evidence="2 14">Protein modification; protein glycosylation.</text>
</comment>
<feature type="transmembrane region" description="Helical" evidence="14">
    <location>
        <begin position="165"/>
        <end position="187"/>
    </location>
</feature>
<dbReference type="OrthoDB" id="20028at2759"/>
<evidence type="ECO:0000256" key="13">
    <source>
        <dbReference type="ARBA" id="ARBA00093457"/>
    </source>
</evidence>
<reference evidence="15 16" key="1">
    <citation type="submission" date="2020-06" db="EMBL/GenBank/DDBJ databases">
        <title>The yeast mating-type switching endonuclease HO is a domesticated member of an unorthodox homing genetic element family.</title>
        <authorList>
            <person name="Coughlan A.Y."/>
            <person name="Lombardi L."/>
            <person name="Braun-Galleani S."/>
            <person name="Martos A.R."/>
            <person name="Galeote V."/>
            <person name="Bigey F."/>
            <person name="Dequin S."/>
            <person name="Byrne K.P."/>
            <person name="Wolfe K.H."/>
        </authorList>
    </citation>
    <scope>NUCLEOTIDE SEQUENCE [LARGE SCALE GENOMIC DNA]</scope>
    <source>
        <strain evidence="15 16">CBS764</strain>
    </source>
</reference>
<evidence type="ECO:0000256" key="8">
    <source>
        <dbReference type="ARBA" id="ARBA00022824"/>
    </source>
</evidence>
<dbReference type="UniPathway" id="UPA00378"/>
<evidence type="ECO:0000256" key="10">
    <source>
        <dbReference type="ARBA" id="ARBA00023136"/>
    </source>
</evidence>
<dbReference type="RefSeq" id="XP_037138267.1">
    <property type="nucleotide sequence ID" value="XM_037282372.1"/>
</dbReference>
<keyword evidence="6 14" id="KW-0808">Transferase</keyword>
<dbReference type="Proteomes" id="UP000515788">
    <property type="component" value="Chromosome 2"/>
</dbReference>
<evidence type="ECO:0000256" key="3">
    <source>
        <dbReference type="ARBA" id="ARBA00011964"/>
    </source>
</evidence>
<dbReference type="PANTHER" id="PTHR12646">
    <property type="entry name" value="NOT56 - RELATED"/>
    <property type="match status" value="1"/>
</dbReference>
<evidence type="ECO:0000256" key="7">
    <source>
        <dbReference type="ARBA" id="ARBA00022692"/>
    </source>
</evidence>
<evidence type="ECO:0000256" key="11">
    <source>
        <dbReference type="ARBA" id="ARBA00044743"/>
    </source>
</evidence>
<dbReference type="GO" id="GO:0052925">
    <property type="term" value="F:dol-P-Man:Man(5)GlcNAc(2)-PP-Dol alpha-1,3-mannosyltransferase activity"/>
    <property type="evidence" value="ECO:0007669"/>
    <property type="project" value="UniProtKB-EC"/>
</dbReference>